<dbReference type="GO" id="GO:0080044">
    <property type="term" value="F:quercetin 7-O-glucosyltransferase activity"/>
    <property type="evidence" value="ECO:0007669"/>
    <property type="project" value="TreeGrafter"/>
</dbReference>
<dbReference type="OrthoDB" id="5835829at2759"/>
<dbReference type="FunFam" id="3.40.50.2000:FF:000027">
    <property type="entry name" value="Glycosyltransferase"/>
    <property type="match status" value="1"/>
</dbReference>
<evidence type="ECO:0000256" key="1">
    <source>
        <dbReference type="ARBA" id="ARBA00009995"/>
    </source>
</evidence>
<dbReference type="Proteomes" id="UP000541444">
    <property type="component" value="Unassembled WGS sequence"/>
</dbReference>
<feature type="region of interest" description="Disordered" evidence="6">
    <location>
        <begin position="474"/>
        <end position="515"/>
    </location>
</feature>
<sequence>NYYALKGLSDFRFETIPDGLPHSDQDVTQDFPALSYSIKRNCLAPLIDLVGKLNSTSDVPNVTCIVSDGLMSFGVQAAEKLGLPVVQLWITSVCGFMGHLYYKELIKRGIAPFKDESYLSNGYLDTPVDWIPGLRNIRLKDIPSFIQTIDPDNMMLEFLGEEAQNCLNAPAIIFNTFNDLEHEVLDEVARKFPNIYTIGPLPLLSQHVPDSDLKSMRSSLWKEDSDCLRWLDKQGQHSVFYVNFGSIAVMTGEQLREFAWGLANSKHPFLLIIRPDVVMDEQATLPEEFLEETKDRGLISTWCAQDQVLLHPSVGAFLTHCGWNSILETMSGGVPIVSWPFFADQQTNARYASANWEMGMEIEGNVQREKIEGIVRELMEGEGGKKLRNNASEWRKKAEEATKEGGSSYNNFDRAIKEVLLAKTKIDLPNIIIEEMLEARSKTTTKSSLPFARLITVLLTDVGYAVALTEPEDTKTNRLDSSNCNKSSSHLPHVLPSETAPPDQHIGTSSSATQAPQEVFLL</sequence>
<dbReference type="CDD" id="cd03784">
    <property type="entry name" value="GT1_Gtf-like"/>
    <property type="match status" value="1"/>
</dbReference>
<comment type="caution">
    <text evidence="7">The sequence shown here is derived from an EMBL/GenBank/DDBJ whole genome shotgun (WGS) entry which is preliminary data.</text>
</comment>
<dbReference type="SUPFAM" id="SSF53756">
    <property type="entry name" value="UDP-Glycosyltransferase/glycogen phosphorylase"/>
    <property type="match status" value="1"/>
</dbReference>
<evidence type="ECO:0000313" key="7">
    <source>
        <dbReference type="EMBL" id="KAF6174075.1"/>
    </source>
</evidence>
<comment type="similarity">
    <text evidence="1 4">Belongs to the UDP-glycosyltransferase family.</text>
</comment>
<dbReference type="PANTHER" id="PTHR11926:SF1547">
    <property type="entry name" value="GLYCOSYLTRANSFERASE"/>
    <property type="match status" value="1"/>
</dbReference>
<evidence type="ECO:0000256" key="6">
    <source>
        <dbReference type="SAM" id="MobiDB-lite"/>
    </source>
</evidence>
<dbReference type="PROSITE" id="PS00375">
    <property type="entry name" value="UDPGT"/>
    <property type="match status" value="1"/>
</dbReference>
<dbReference type="Pfam" id="PF00201">
    <property type="entry name" value="UDPGT"/>
    <property type="match status" value="1"/>
</dbReference>
<dbReference type="EC" id="2.4.1.-" evidence="5"/>
<feature type="compositionally biased region" description="Polar residues" evidence="6">
    <location>
        <begin position="479"/>
        <end position="490"/>
    </location>
</feature>
<reference evidence="7 8" key="1">
    <citation type="journal article" date="2020" name="IScience">
        <title>Genome Sequencing of the Endangered Kingdonia uniflora (Circaeasteraceae, Ranunculales) Reveals Potential Mechanisms of Evolutionary Specialization.</title>
        <authorList>
            <person name="Sun Y."/>
            <person name="Deng T."/>
            <person name="Zhang A."/>
            <person name="Moore M.J."/>
            <person name="Landis J.B."/>
            <person name="Lin N."/>
            <person name="Zhang H."/>
            <person name="Zhang X."/>
            <person name="Huang J."/>
            <person name="Zhang X."/>
            <person name="Sun H."/>
            <person name="Wang H."/>
        </authorList>
    </citation>
    <scope>NUCLEOTIDE SEQUENCE [LARGE SCALE GENOMIC DNA]</scope>
    <source>
        <strain evidence="7">TB1705</strain>
        <tissue evidence="7">Leaf</tissue>
    </source>
</reference>
<dbReference type="InterPro" id="IPR035595">
    <property type="entry name" value="UDP_glycos_trans_CS"/>
</dbReference>
<feature type="compositionally biased region" description="Polar residues" evidence="6">
    <location>
        <begin position="506"/>
        <end position="515"/>
    </location>
</feature>
<accession>A0A7J7P3Q7</accession>
<name>A0A7J7P3Q7_9MAGN</name>
<evidence type="ECO:0000256" key="2">
    <source>
        <dbReference type="ARBA" id="ARBA00022676"/>
    </source>
</evidence>
<protein>
    <recommendedName>
        <fullName evidence="5">Glycosyltransferase</fullName>
        <ecNumber evidence="5">2.4.1.-</ecNumber>
    </recommendedName>
</protein>
<gene>
    <name evidence="7" type="ORF">GIB67_020257</name>
</gene>
<keyword evidence="3 4" id="KW-0808">Transferase</keyword>
<evidence type="ECO:0000313" key="8">
    <source>
        <dbReference type="Proteomes" id="UP000541444"/>
    </source>
</evidence>
<organism evidence="7 8">
    <name type="scientific">Kingdonia uniflora</name>
    <dbReference type="NCBI Taxonomy" id="39325"/>
    <lineage>
        <taxon>Eukaryota</taxon>
        <taxon>Viridiplantae</taxon>
        <taxon>Streptophyta</taxon>
        <taxon>Embryophyta</taxon>
        <taxon>Tracheophyta</taxon>
        <taxon>Spermatophyta</taxon>
        <taxon>Magnoliopsida</taxon>
        <taxon>Ranunculales</taxon>
        <taxon>Circaeasteraceae</taxon>
        <taxon>Kingdonia</taxon>
    </lineage>
</organism>
<dbReference type="FunFam" id="3.40.50.2000:FF:000065">
    <property type="entry name" value="Glycosyltransferase"/>
    <property type="match status" value="1"/>
</dbReference>
<dbReference type="InterPro" id="IPR002213">
    <property type="entry name" value="UDP_glucos_trans"/>
</dbReference>
<dbReference type="AlphaFoldDB" id="A0A7J7P3Q7"/>
<feature type="non-terminal residue" evidence="7">
    <location>
        <position position="1"/>
    </location>
</feature>
<proteinExistence type="inferred from homology"/>
<evidence type="ECO:0000256" key="3">
    <source>
        <dbReference type="ARBA" id="ARBA00022679"/>
    </source>
</evidence>
<evidence type="ECO:0000256" key="5">
    <source>
        <dbReference type="RuleBase" id="RU362057"/>
    </source>
</evidence>
<keyword evidence="2 4" id="KW-0328">Glycosyltransferase</keyword>
<evidence type="ECO:0000256" key="4">
    <source>
        <dbReference type="RuleBase" id="RU003718"/>
    </source>
</evidence>
<keyword evidence="8" id="KW-1185">Reference proteome</keyword>
<dbReference type="EMBL" id="JACGCM010000304">
    <property type="protein sequence ID" value="KAF6174075.1"/>
    <property type="molecule type" value="Genomic_DNA"/>
</dbReference>
<dbReference type="Gene3D" id="3.40.50.2000">
    <property type="entry name" value="Glycogen Phosphorylase B"/>
    <property type="match status" value="2"/>
</dbReference>
<dbReference type="PANTHER" id="PTHR11926">
    <property type="entry name" value="GLUCOSYL/GLUCURONOSYL TRANSFERASES"/>
    <property type="match status" value="1"/>
</dbReference>
<dbReference type="GO" id="GO:0080043">
    <property type="term" value="F:quercetin 3-O-glucosyltransferase activity"/>
    <property type="evidence" value="ECO:0007669"/>
    <property type="project" value="TreeGrafter"/>
</dbReference>